<dbReference type="GO" id="GO:0008324">
    <property type="term" value="F:monoatomic cation transmembrane transporter activity"/>
    <property type="evidence" value="ECO:0007669"/>
    <property type="project" value="InterPro"/>
</dbReference>
<dbReference type="InterPro" id="IPR036291">
    <property type="entry name" value="NAD(P)-bd_dom_sf"/>
</dbReference>
<dbReference type="RefSeq" id="WP_090553791.1">
    <property type="nucleotide sequence ID" value="NZ_FNFP01000005.1"/>
</dbReference>
<dbReference type="Pfam" id="PF02254">
    <property type="entry name" value="TrkA_N"/>
    <property type="match status" value="1"/>
</dbReference>
<dbReference type="InterPro" id="IPR006037">
    <property type="entry name" value="RCK_C"/>
</dbReference>
<proteinExistence type="predicted"/>
<accession>A0A1G9FUJ0</accession>
<dbReference type="Proteomes" id="UP000198718">
    <property type="component" value="Unassembled WGS sequence"/>
</dbReference>
<dbReference type="OrthoDB" id="9776294at2"/>
<dbReference type="SUPFAM" id="SSF116726">
    <property type="entry name" value="TrkA C-terminal domain-like"/>
    <property type="match status" value="1"/>
</dbReference>
<dbReference type="STRING" id="393762.SAMN05660472_02253"/>
<dbReference type="PANTHER" id="PTHR43833">
    <property type="entry name" value="POTASSIUM CHANNEL PROTEIN 2-RELATED-RELATED"/>
    <property type="match status" value="1"/>
</dbReference>
<dbReference type="EMBL" id="FNFP01000005">
    <property type="protein sequence ID" value="SDK92058.1"/>
    <property type="molecule type" value="Genomic_DNA"/>
</dbReference>
<protein>
    <submittedName>
        <fullName evidence="3">Trk system potassium uptake protein TrkA</fullName>
    </submittedName>
</protein>
<dbReference type="InterPro" id="IPR036721">
    <property type="entry name" value="RCK_C_sf"/>
</dbReference>
<evidence type="ECO:0000259" key="2">
    <source>
        <dbReference type="PROSITE" id="PS51202"/>
    </source>
</evidence>
<organism evidence="3 4">
    <name type="scientific">Natronincola ferrireducens</name>
    <dbReference type="NCBI Taxonomy" id="393762"/>
    <lineage>
        <taxon>Bacteria</taxon>
        <taxon>Bacillati</taxon>
        <taxon>Bacillota</taxon>
        <taxon>Clostridia</taxon>
        <taxon>Peptostreptococcales</taxon>
        <taxon>Natronincolaceae</taxon>
        <taxon>Natronincola</taxon>
    </lineage>
</organism>
<dbReference type="PROSITE" id="PS51201">
    <property type="entry name" value="RCK_N"/>
    <property type="match status" value="1"/>
</dbReference>
<dbReference type="InterPro" id="IPR003148">
    <property type="entry name" value="RCK_N"/>
</dbReference>
<evidence type="ECO:0000313" key="3">
    <source>
        <dbReference type="EMBL" id="SDK92058.1"/>
    </source>
</evidence>
<reference evidence="3 4" key="1">
    <citation type="submission" date="2016-10" db="EMBL/GenBank/DDBJ databases">
        <authorList>
            <person name="de Groot N.N."/>
        </authorList>
    </citation>
    <scope>NUCLEOTIDE SEQUENCE [LARGE SCALE GENOMIC DNA]</scope>
    <source>
        <strain evidence="3 4">DSM 18346</strain>
    </source>
</reference>
<dbReference type="GO" id="GO:0006813">
    <property type="term" value="P:potassium ion transport"/>
    <property type="evidence" value="ECO:0007669"/>
    <property type="project" value="InterPro"/>
</dbReference>
<dbReference type="PROSITE" id="PS51202">
    <property type="entry name" value="RCK_C"/>
    <property type="match status" value="1"/>
</dbReference>
<gene>
    <name evidence="3" type="ORF">SAMN05660472_02253</name>
</gene>
<feature type="domain" description="RCK N-terminal" evidence="1">
    <location>
        <begin position="5"/>
        <end position="122"/>
    </location>
</feature>
<dbReference type="AlphaFoldDB" id="A0A1G9FUJ0"/>
<evidence type="ECO:0000313" key="4">
    <source>
        <dbReference type="Proteomes" id="UP000198718"/>
    </source>
</evidence>
<feature type="domain" description="RCK C-terminal" evidence="2">
    <location>
        <begin position="138"/>
        <end position="220"/>
    </location>
</feature>
<dbReference type="Gene3D" id="3.40.50.720">
    <property type="entry name" value="NAD(P)-binding Rossmann-like Domain"/>
    <property type="match status" value="1"/>
</dbReference>
<sequence>MIVRKKSILIIGVGRFGRYLALKFVELGNEVMVVDQREERISDLISMVTSAQIGDCTNVEVLRSLGVSNFDICFVCMGANFQSSIEITYQLKELGAGYVIAKTNREIHEKFLLRNGADEVVYPEKESANKAAVRLSADNVFDYIELTPEYCIFEIPPLDSWIGKTIAQVAVRVKYKINILATKNNERVFPLPGADHVFKKEEHLIVAGNRADIMQLLKKF</sequence>
<dbReference type="Gene3D" id="3.30.70.1450">
    <property type="entry name" value="Regulator of K+ conductance, C-terminal domain"/>
    <property type="match status" value="1"/>
</dbReference>
<name>A0A1G9FUJ0_9FIRM</name>
<dbReference type="InterPro" id="IPR050721">
    <property type="entry name" value="Trk_Ktr_HKT_K-transport"/>
</dbReference>
<evidence type="ECO:0000259" key="1">
    <source>
        <dbReference type="PROSITE" id="PS51201"/>
    </source>
</evidence>
<dbReference type="Pfam" id="PF02080">
    <property type="entry name" value="TrkA_C"/>
    <property type="match status" value="1"/>
</dbReference>
<dbReference type="PANTHER" id="PTHR43833:SF7">
    <property type="entry name" value="KTR SYSTEM POTASSIUM UPTAKE PROTEIN C"/>
    <property type="match status" value="1"/>
</dbReference>
<keyword evidence="4" id="KW-1185">Reference proteome</keyword>
<dbReference type="SUPFAM" id="SSF51735">
    <property type="entry name" value="NAD(P)-binding Rossmann-fold domains"/>
    <property type="match status" value="1"/>
</dbReference>